<keyword evidence="2" id="KW-1185">Reference proteome</keyword>
<protein>
    <submittedName>
        <fullName evidence="1">SAM-dependent methyltransferase</fullName>
    </submittedName>
</protein>
<dbReference type="GO" id="GO:0008168">
    <property type="term" value="F:methyltransferase activity"/>
    <property type="evidence" value="ECO:0007669"/>
    <property type="project" value="UniProtKB-KW"/>
</dbReference>
<name>A0A1S2VKH1_9BACT</name>
<evidence type="ECO:0000313" key="2">
    <source>
        <dbReference type="Proteomes" id="UP000181790"/>
    </source>
</evidence>
<comment type="caution">
    <text evidence="1">The sequence shown here is derived from an EMBL/GenBank/DDBJ whole genome shotgun (WGS) entry which is preliminary data.</text>
</comment>
<dbReference type="SUPFAM" id="SSF53335">
    <property type="entry name" value="S-adenosyl-L-methionine-dependent methyltransferases"/>
    <property type="match status" value="1"/>
</dbReference>
<gene>
    <name evidence="1" type="ORF">BLX24_15095</name>
</gene>
<keyword evidence="1" id="KW-0808">Transferase</keyword>
<evidence type="ECO:0000313" key="1">
    <source>
        <dbReference type="EMBL" id="OIN58318.1"/>
    </source>
</evidence>
<dbReference type="InterPro" id="IPR029063">
    <property type="entry name" value="SAM-dependent_MTases_sf"/>
</dbReference>
<dbReference type="RefSeq" id="WP_071503989.1">
    <property type="nucleotide sequence ID" value="NZ_MORL01000007.1"/>
</dbReference>
<dbReference type="OrthoDB" id="9804312at2"/>
<reference evidence="1 2" key="1">
    <citation type="submission" date="2016-10" db="EMBL/GenBank/DDBJ databases">
        <title>Arsenicibacter rosenii gen. nov., sp. nov., an efficient arsenic-methylating bacterium isolated from an arsenic-contaminated paddy soil.</title>
        <authorList>
            <person name="Huang K."/>
        </authorList>
    </citation>
    <scope>NUCLEOTIDE SEQUENCE [LARGE SCALE GENOMIC DNA]</scope>
    <source>
        <strain evidence="1 2">SM-1</strain>
    </source>
</reference>
<keyword evidence="1" id="KW-0489">Methyltransferase</keyword>
<dbReference type="AlphaFoldDB" id="A0A1S2VKH1"/>
<accession>A0A1S2VKH1</accession>
<dbReference type="EMBL" id="MORL01000007">
    <property type="protein sequence ID" value="OIN58318.1"/>
    <property type="molecule type" value="Genomic_DNA"/>
</dbReference>
<proteinExistence type="predicted"/>
<organism evidence="1 2">
    <name type="scientific">Arsenicibacter rosenii</name>
    <dbReference type="NCBI Taxonomy" id="1750698"/>
    <lineage>
        <taxon>Bacteria</taxon>
        <taxon>Pseudomonadati</taxon>
        <taxon>Bacteroidota</taxon>
        <taxon>Cytophagia</taxon>
        <taxon>Cytophagales</taxon>
        <taxon>Spirosomataceae</taxon>
        <taxon>Arsenicibacter</taxon>
    </lineage>
</organism>
<dbReference type="CDD" id="cd02440">
    <property type="entry name" value="AdoMet_MTases"/>
    <property type="match status" value="1"/>
</dbReference>
<dbReference type="GO" id="GO:0032259">
    <property type="term" value="P:methylation"/>
    <property type="evidence" value="ECO:0007669"/>
    <property type="project" value="UniProtKB-KW"/>
</dbReference>
<sequence>MKEFWETRYSNPTYAYGTKPNAFFKECIDKLQPGRLLLPAEGEGRNAVYAALRGWTVDAFDFSEAAKEKAMALAGGACTTIQYDIVTLQDFDGQPDTYDLIGLIYVHQPPVLRQQFHRKLVSWLKPSGYLVLEAFHKEQLGNSSGGPQQADMLLNRTELLDDFKELDILQIDERYTDLNEGPFHNGSACVIRLIARKQV</sequence>
<dbReference type="Gene3D" id="3.40.50.150">
    <property type="entry name" value="Vaccinia Virus protein VP39"/>
    <property type="match status" value="1"/>
</dbReference>
<dbReference type="Proteomes" id="UP000181790">
    <property type="component" value="Unassembled WGS sequence"/>
</dbReference>